<gene>
    <name evidence="1" type="primary">atnB_1</name>
    <name evidence="1" type="ORF">LOC62_01G001446</name>
</gene>
<sequence>MPLYFVYAPDAPNRIENRLKVRAEHFAGFGALIKSGNAVWGQGIVDTDAETHKGGAERAADFDQVQHLNGSGLLYRFDTIEEAWERVKADVYWTGDVWDKDKVVVREMIGIPADATLKIAQ</sequence>
<accession>A0AAF1BFC7</accession>
<evidence type="ECO:0000313" key="1">
    <source>
        <dbReference type="EMBL" id="WOO77891.1"/>
    </source>
</evidence>
<dbReference type="GeneID" id="87804701"/>
<dbReference type="PANTHER" id="PTHR33606:SF3">
    <property type="entry name" value="PROTEIN YCII"/>
    <property type="match status" value="1"/>
</dbReference>
<dbReference type="EMBL" id="CP086714">
    <property type="protein sequence ID" value="WOO77891.1"/>
    <property type="molecule type" value="Genomic_DNA"/>
</dbReference>
<organism evidence="1 2">
    <name type="scientific">Vanrija pseudolonga</name>
    <dbReference type="NCBI Taxonomy" id="143232"/>
    <lineage>
        <taxon>Eukaryota</taxon>
        <taxon>Fungi</taxon>
        <taxon>Dikarya</taxon>
        <taxon>Basidiomycota</taxon>
        <taxon>Agaricomycotina</taxon>
        <taxon>Tremellomycetes</taxon>
        <taxon>Trichosporonales</taxon>
        <taxon>Trichosporonaceae</taxon>
        <taxon>Vanrija</taxon>
    </lineage>
</organism>
<dbReference type="PANTHER" id="PTHR33606">
    <property type="entry name" value="PROTEIN YCII"/>
    <property type="match status" value="1"/>
</dbReference>
<dbReference type="RefSeq" id="XP_062623923.1">
    <property type="nucleotide sequence ID" value="XM_062767939.1"/>
</dbReference>
<protein>
    <submittedName>
        <fullName evidence="1">Aspercryptin biosynthesis cluster protein B</fullName>
    </submittedName>
</protein>
<dbReference type="SUPFAM" id="SSF54909">
    <property type="entry name" value="Dimeric alpha+beta barrel"/>
    <property type="match status" value="1"/>
</dbReference>
<reference evidence="1" key="1">
    <citation type="submission" date="2023-10" db="EMBL/GenBank/DDBJ databases">
        <authorList>
            <person name="Noh H."/>
        </authorList>
    </citation>
    <scope>NUCLEOTIDE SEQUENCE</scope>
    <source>
        <strain evidence="1">DUCC4014</strain>
    </source>
</reference>
<name>A0AAF1BFC7_9TREE</name>
<dbReference type="AlphaFoldDB" id="A0AAF1BFC7"/>
<dbReference type="InterPro" id="IPR051807">
    <property type="entry name" value="Sec-metab_biosynth-assoc"/>
</dbReference>
<proteinExistence type="predicted"/>
<dbReference type="Gene3D" id="3.30.70.1060">
    <property type="entry name" value="Dimeric alpha+beta barrel"/>
    <property type="match status" value="1"/>
</dbReference>
<dbReference type="InterPro" id="IPR011008">
    <property type="entry name" value="Dimeric_a/b-barrel"/>
</dbReference>
<keyword evidence="2" id="KW-1185">Reference proteome</keyword>
<dbReference type="Proteomes" id="UP000827549">
    <property type="component" value="Chromosome 1"/>
</dbReference>
<evidence type="ECO:0000313" key="2">
    <source>
        <dbReference type="Proteomes" id="UP000827549"/>
    </source>
</evidence>